<evidence type="ECO:0000256" key="1">
    <source>
        <dbReference type="SAM" id="SignalP"/>
    </source>
</evidence>
<feature type="domain" description="Cytochrome c7-like" evidence="2">
    <location>
        <begin position="50"/>
        <end position="122"/>
    </location>
</feature>
<evidence type="ECO:0000313" key="4">
    <source>
        <dbReference type="Proteomes" id="UP000477488"/>
    </source>
</evidence>
<dbReference type="Pfam" id="PF14522">
    <property type="entry name" value="Cytochrome_C7"/>
    <property type="match status" value="1"/>
</dbReference>
<feature type="signal peptide" evidence="1">
    <location>
        <begin position="1"/>
        <end position="30"/>
    </location>
</feature>
<protein>
    <submittedName>
        <fullName evidence="3">Cytochrome c3 family protein</fullName>
    </submittedName>
</protein>
<gene>
    <name evidence="3" type="ORF">FYJ44_01345</name>
</gene>
<dbReference type="CDD" id="cd08168">
    <property type="entry name" value="Cytochrom_C3"/>
    <property type="match status" value="1"/>
</dbReference>
<dbReference type="Gene3D" id="3.90.10.10">
    <property type="entry name" value="Cytochrome C3"/>
    <property type="match status" value="1"/>
</dbReference>
<evidence type="ECO:0000313" key="3">
    <source>
        <dbReference type="EMBL" id="MSS26714.1"/>
    </source>
</evidence>
<dbReference type="InterPro" id="IPR029467">
    <property type="entry name" value="Cyt_c7-like"/>
</dbReference>
<proteinExistence type="predicted"/>
<evidence type="ECO:0000259" key="2">
    <source>
        <dbReference type="Pfam" id="PF14522"/>
    </source>
</evidence>
<organism evidence="3 4">
    <name type="scientific">Desulfovibrio porci</name>
    <dbReference type="NCBI Taxonomy" id="2605782"/>
    <lineage>
        <taxon>Bacteria</taxon>
        <taxon>Pseudomonadati</taxon>
        <taxon>Thermodesulfobacteriota</taxon>
        <taxon>Desulfovibrionia</taxon>
        <taxon>Desulfovibrionales</taxon>
        <taxon>Desulfovibrionaceae</taxon>
        <taxon>Desulfovibrio</taxon>
    </lineage>
</organism>
<dbReference type="SUPFAM" id="SSF48695">
    <property type="entry name" value="Multiheme cytochromes"/>
    <property type="match status" value="1"/>
</dbReference>
<dbReference type="EMBL" id="VUMH01000001">
    <property type="protein sequence ID" value="MSS26714.1"/>
    <property type="molecule type" value="Genomic_DNA"/>
</dbReference>
<dbReference type="Proteomes" id="UP000477488">
    <property type="component" value="Unassembled WGS sequence"/>
</dbReference>
<name>A0A6L5XHQ7_9BACT</name>
<sequence length="133" mass="14778">MRNIVFGFGASLLCLSLFAGVALFSATARGEERIPFTFPPLPTQKMPPVFFTHDKHVEYMERANAECTLCHRETEEGLSETFLDVKAQPENKQIPYLHTACTQCHRNAAAGPRLVDCRVCHDKAVAAQIGKSK</sequence>
<keyword evidence="4" id="KW-1185">Reference proteome</keyword>
<reference evidence="3 4" key="1">
    <citation type="submission" date="2019-09" db="EMBL/GenBank/DDBJ databases">
        <title>In-depth cultivation of the pig gut microbiome towards novel bacterial diversity and tailored functional studies.</title>
        <authorList>
            <person name="Wylensek D."/>
            <person name="Hitch T.C.A."/>
            <person name="Clavel T."/>
        </authorList>
    </citation>
    <scope>NUCLEOTIDE SEQUENCE [LARGE SCALE GENOMIC DNA]</scope>
    <source>
        <strain evidence="3 4">PG-178-WT-4</strain>
    </source>
</reference>
<keyword evidence="1" id="KW-0732">Signal</keyword>
<dbReference type="RefSeq" id="WP_154508439.1">
    <property type="nucleotide sequence ID" value="NZ_VUMH01000001.1"/>
</dbReference>
<dbReference type="InterPro" id="IPR036280">
    <property type="entry name" value="Multihaem_cyt_sf"/>
</dbReference>
<dbReference type="AlphaFoldDB" id="A0A6L5XHQ7"/>
<feature type="chain" id="PRO_5026977906" evidence="1">
    <location>
        <begin position="31"/>
        <end position="133"/>
    </location>
</feature>
<accession>A0A6L5XHQ7</accession>
<comment type="caution">
    <text evidence="3">The sequence shown here is derived from an EMBL/GenBank/DDBJ whole genome shotgun (WGS) entry which is preliminary data.</text>
</comment>